<protein>
    <recommendedName>
        <fullName evidence="4">Component of SufBCD complex</fullName>
    </recommendedName>
</protein>
<reference evidence="2 3" key="1">
    <citation type="submission" date="2019-03" db="EMBL/GenBank/DDBJ databases">
        <title>Genomic Encyclopedia of Type Strains, Phase IV (KMG-IV): sequencing the most valuable type-strain genomes for metagenomic binning, comparative biology and taxonomic classification.</title>
        <authorList>
            <person name="Goeker M."/>
        </authorList>
    </citation>
    <scope>NUCLEOTIDE SEQUENCE [LARGE SCALE GENOMIC DNA]</scope>
    <source>
        <strain evidence="2 3">DSM 21153</strain>
    </source>
</reference>
<dbReference type="AlphaFoldDB" id="A0A4R1YRA1"/>
<gene>
    <name evidence="2" type="ORF">EV216_11858</name>
</gene>
<evidence type="ECO:0000313" key="3">
    <source>
        <dbReference type="Proteomes" id="UP000295277"/>
    </source>
</evidence>
<feature type="transmembrane region" description="Helical" evidence="1">
    <location>
        <begin position="146"/>
        <end position="165"/>
    </location>
</feature>
<sequence>MSFTQQVFELIDMRSFSNLWYWIALAVLWSTSSHWVLGVPYDLVQRARRQGGEAAEDVADLVRINARRYLYVMRVSGLWISAFAGFALTTLGMLGFVYGNEFSQAVFLLLAPLTLVGLWTLRTARSYEQRNPSGERLYWLLRWHRLGVQIMGILSILVTAMWGMWQNFTIGVLGG</sequence>
<accession>A0A4R1YRA1</accession>
<dbReference type="Proteomes" id="UP000295277">
    <property type="component" value="Unassembled WGS sequence"/>
</dbReference>
<feature type="transmembrane region" description="Helical" evidence="1">
    <location>
        <begin position="20"/>
        <end position="41"/>
    </location>
</feature>
<organism evidence="2 3">
    <name type="scientific">Rhodovulum steppense</name>
    <dbReference type="NCBI Taxonomy" id="540251"/>
    <lineage>
        <taxon>Bacteria</taxon>
        <taxon>Pseudomonadati</taxon>
        <taxon>Pseudomonadota</taxon>
        <taxon>Alphaproteobacteria</taxon>
        <taxon>Rhodobacterales</taxon>
        <taxon>Paracoccaceae</taxon>
        <taxon>Rhodovulum</taxon>
    </lineage>
</organism>
<keyword evidence="1" id="KW-1133">Transmembrane helix</keyword>
<evidence type="ECO:0000256" key="1">
    <source>
        <dbReference type="SAM" id="Phobius"/>
    </source>
</evidence>
<keyword evidence="3" id="KW-1185">Reference proteome</keyword>
<keyword evidence="1" id="KW-0472">Membrane</keyword>
<dbReference type="EMBL" id="SLVM01000018">
    <property type="protein sequence ID" value="TCM81515.1"/>
    <property type="molecule type" value="Genomic_DNA"/>
</dbReference>
<feature type="transmembrane region" description="Helical" evidence="1">
    <location>
        <begin position="104"/>
        <end position="121"/>
    </location>
</feature>
<evidence type="ECO:0008006" key="4">
    <source>
        <dbReference type="Google" id="ProtNLM"/>
    </source>
</evidence>
<dbReference type="RefSeq" id="WP_243642070.1">
    <property type="nucleotide sequence ID" value="NZ_SLVM01000018.1"/>
</dbReference>
<name>A0A4R1YRA1_9RHOB</name>
<keyword evidence="1" id="KW-0812">Transmembrane</keyword>
<comment type="caution">
    <text evidence="2">The sequence shown here is derived from an EMBL/GenBank/DDBJ whole genome shotgun (WGS) entry which is preliminary data.</text>
</comment>
<proteinExistence type="predicted"/>
<feature type="transmembrane region" description="Helical" evidence="1">
    <location>
        <begin position="77"/>
        <end position="98"/>
    </location>
</feature>
<evidence type="ECO:0000313" key="2">
    <source>
        <dbReference type="EMBL" id="TCM81515.1"/>
    </source>
</evidence>